<evidence type="ECO:0000259" key="1">
    <source>
        <dbReference type="Pfam" id="PF26348"/>
    </source>
</evidence>
<proteinExistence type="predicted"/>
<dbReference type="EMBL" id="CP009515">
    <property type="protein sequence ID" value="AKB74623.1"/>
    <property type="molecule type" value="Genomic_DNA"/>
</dbReference>
<reference evidence="2 4" key="1">
    <citation type="submission" date="2014-07" db="EMBL/GenBank/DDBJ databases">
        <title>Methanogenic archaea and the global carbon cycle.</title>
        <authorList>
            <person name="Henriksen J.R."/>
            <person name="Luke J."/>
            <person name="Reinhart S."/>
            <person name="Benedict M.N."/>
            <person name="Youngblut N.D."/>
            <person name="Metcalf M.E."/>
            <person name="Whitaker R.J."/>
            <person name="Metcalf W.W."/>
        </authorList>
    </citation>
    <scope>NUCLEOTIDE SEQUENCE [LARGE SCALE GENOMIC DNA]</scope>
    <source>
        <strain evidence="2 4">Z-7289</strain>
    </source>
</reference>
<dbReference type="HOGENOM" id="CLU_1891473_0_0_2"/>
<sequence length="136" mass="15918">MNFDLTLNKDYTKEEVETIFSTNFGYGIKGITLRKYKNGKPYIILFSKENGPYSDEFSENAFYYDGEGVNKDQKLTAANKALVNAKEDRRTIYGFRQESKRGMWRYIGILKVLDYEYVPKNGFKTYVFKLGKVSDY</sequence>
<dbReference type="EMBL" id="CP009515">
    <property type="protein sequence ID" value="AKB74613.1"/>
    <property type="molecule type" value="Genomic_DNA"/>
</dbReference>
<organism evidence="2 4">
    <name type="scientific">Methanosarcina lacustris Z-7289</name>
    <dbReference type="NCBI Taxonomy" id="1434111"/>
    <lineage>
        <taxon>Archaea</taxon>
        <taxon>Methanobacteriati</taxon>
        <taxon>Methanobacteriota</taxon>
        <taxon>Stenosarchaea group</taxon>
        <taxon>Methanomicrobia</taxon>
        <taxon>Methanosarcinales</taxon>
        <taxon>Methanosarcinaceae</taxon>
        <taxon>Methanosarcina</taxon>
    </lineage>
</organism>
<gene>
    <name evidence="2" type="ORF">MSLAZ_1352</name>
    <name evidence="3" type="ORF">MSLAZ_1362</name>
</gene>
<evidence type="ECO:0000313" key="2">
    <source>
        <dbReference type="EMBL" id="AKB74613.1"/>
    </source>
</evidence>
<dbReference type="Pfam" id="PF26348">
    <property type="entry name" value="SRA_ScoMcrA"/>
    <property type="match status" value="1"/>
</dbReference>
<feature type="domain" description="ScoMcrA-like SRA" evidence="1">
    <location>
        <begin position="39"/>
        <end position="114"/>
    </location>
</feature>
<evidence type="ECO:0000313" key="4">
    <source>
        <dbReference type="Proteomes" id="UP000033072"/>
    </source>
</evidence>
<dbReference type="InterPro" id="IPR036987">
    <property type="entry name" value="SRA-YDG_sf"/>
</dbReference>
<protein>
    <recommendedName>
        <fullName evidence="1">ScoMcrA-like SRA domain-containing protein</fullName>
    </recommendedName>
</protein>
<dbReference type="InterPro" id="IPR058712">
    <property type="entry name" value="SRA_ScoMcrA"/>
</dbReference>
<evidence type="ECO:0000313" key="3">
    <source>
        <dbReference type="EMBL" id="AKB74623.1"/>
    </source>
</evidence>
<name>A0A0E3S6I7_9EURY</name>
<dbReference type="KEGG" id="mls:MSLAZ_1362"/>
<accession>A0A0E3S6I7</accession>
<dbReference type="KEGG" id="mls:MSLAZ_1352"/>
<dbReference type="Proteomes" id="UP000033072">
    <property type="component" value="Chromosome"/>
</dbReference>
<dbReference type="AlphaFoldDB" id="A0A0E3S6I7"/>
<dbReference type="Gene3D" id="2.30.280.10">
    <property type="entry name" value="SRA-YDG"/>
    <property type="match status" value="1"/>
</dbReference>
<dbReference type="PATRIC" id="fig|1434111.4.peg.1770"/>
<keyword evidence="4" id="KW-1185">Reference proteome</keyword>